<dbReference type="EC" id="3.6.1.15" evidence="6"/>
<evidence type="ECO:0000256" key="2">
    <source>
        <dbReference type="ARBA" id="ARBA00022448"/>
    </source>
</evidence>
<evidence type="ECO:0000313" key="6">
    <source>
        <dbReference type="EMBL" id="KFD17034.1"/>
    </source>
</evidence>
<evidence type="ECO:0000256" key="4">
    <source>
        <dbReference type="ARBA" id="ARBA00022840"/>
    </source>
</evidence>
<comment type="similarity">
    <text evidence="1">Belongs to the ABC transporter superfamily. Drug exporter-2 (TC 3.A.1.117) family.</text>
</comment>
<keyword evidence="2" id="KW-0813">Transport</keyword>
<keyword evidence="7" id="KW-1185">Reference proteome</keyword>
<evidence type="ECO:0000259" key="5">
    <source>
        <dbReference type="PROSITE" id="PS50893"/>
    </source>
</evidence>
<reference evidence="6 7" key="1">
    <citation type="submission" date="2014-05" db="EMBL/GenBank/DDBJ databases">
        <title>ATOL: Assembling a taxonomically balanced genome-scale reconstruction of the evolutionary history of the Enterobacteriaceae.</title>
        <authorList>
            <person name="Plunkett G.III."/>
            <person name="Neeno-Eckwall E.C."/>
            <person name="Glasner J.D."/>
            <person name="Perna N.T."/>
        </authorList>
    </citation>
    <scope>NUCLEOTIDE SEQUENCE [LARGE SCALE GENOMIC DNA]</scope>
    <source>
        <strain evidence="6 7">ATCC 33301</strain>
    </source>
</reference>
<evidence type="ECO:0000256" key="1">
    <source>
        <dbReference type="ARBA" id="ARBA00006526"/>
    </source>
</evidence>
<accession>A0A085J988</accession>
<evidence type="ECO:0000313" key="7">
    <source>
        <dbReference type="Proteomes" id="UP000028602"/>
    </source>
</evidence>
<evidence type="ECO:0000256" key="3">
    <source>
        <dbReference type="ARBA" id="ARBA00022741"/>
    </source>
</evidence>
<protein>
    <submittedName>
        <fullName evidence="6">ATPase component of an ABC superfamily hydroxymethylpyrimidine transporter</fullName>
        <ecNumber evidence="6">3.6.1.15</ecNumber>
        <ecNumber evidence="6">3.6.1.3</ecNumber>
    </submittedName>
</protein>
<dbReference type="GO" id="GO:0016887">
    <property type="term" value="F:ATP hydrolysis activity"/>
    <property type="evidence" value="ECO:0007669"/>
    <property type="project" value="InterPro"/>
</dbReference>
<dbReference type="PANTHER" id="PTHR42788">
    <property type="entry name" value="TAURINE IMPORT ATP-BINDING PROTEIN-RELATED"/>
    <property type="match status" value="1"/>
</dbReference>
<dbReference type="PROSITE" id="PS50893">
    <property type="entry name" value="ABC_TRANSPORTER_2"/>
    <property type="match status" value="1"/>
</dbReference>
<dbReference type="GO" id="GO:0005524">
    <property type="term" value="F:ATP binding"/>
    <property type="evidence" value="ECO:0007669"/>
    <property type="project" value="UniProtKB-KW"/>
</dbReference>
<dbReference type="InterPro" id="IPR027417">
    <property type="entry name" value="P-loop_NTPase"/>
</dbReference>
<comment type="caution">
    <text evidence="6">The sequence shown here is derived from an EMBL/GenBank/DDBJ whole genome shotgun (WGS) entry which is preliminary data.</text>
</comment>
<dbReference type="Proteomes" id="UP000028602">
    <property type="component" value="Unassembled WGS sequence"/>
</dbReference>
<name>A0A085J988_9GAMM</name>
<dbReference type="AlphaFoldDB" id="A0A085J988"/>
<feature type="domain" description="ABC transporter" evidence="5">
    <location>
        <begin position="30"/>
        <end position="261"/>
    </location>
</feature>
<dbReference type="EC" id="3.6.1.3" evidence="6"/>
<dbReference type="CDD" id="cd03293">
    <property type="entry name" value="ABC_NrtD_SsuB_transporters"/>
    <property type="match status" value="1"/>
</dbReference>
<dbReference type="Gene3D" id="3.40.50.300">
    <property type="entry name" value="P-loop containing nucleotide triphosphate hydrolases"/>
    <property type="match status" value="1"/>
</dbReference>
<organism evidence="6 7">
    <name type="scientific">Tatumella ptyseos ATCC 33301</name>
    <dbReference type="NCBI Taxonomy" id="1005995"/>
    <lineage>
        <taxon>Bacteria</taxon>
        <taxon>Pseudomonadati</taxon>
        <taxon>Pseudomonadota</taxon>
        <taxon>Gammaproteobacteria</taxon>
        <taxon>Enterobacterales</taxon>
        <taxon>Erwiniaceae</taxon>
        <taxon>Tatumella</taxon>
    </lineage>
</organism>
<dbReference type="Pfam" id="PF00005">
    <property type="entry name" value="ABC_tran"/>
    <property type="match status" value="1"/>
</dbReference>
<dbReference type="EMBL" id="JMPR01000054">
    <property type="protein sequence ID" value="KFD17034.1"/>
    <property type="molecule type" value="Genomic_DNA"/>
</dbReference>
<dbReference type="RefSeq" id="WP_211255098.1">
    <property type="nucleotide sequence ID" value="NZ_ATMJ01000065.1"/>
</dbReference>
<keyword evidence="6" id="KW-0378">Hydrolase</keyword>
<dbReference type="SMART" id="SM00382">
    <property type="entry name" value="AAA"/>
    <property type="match status" value="1"/>
</dbReference>
<dbReference type="eggNOG" id="COG1116">
    <property type="taxonomic scope" value="Bacteria"/>
</dbReference>
<keyword evidence="4" id="KW-0067">ATP-binding</keyword>
<dbReference type="InterPro" id="IPR003439">
    <property type="entry name" value="ABC_transporter-like_ATP-bd"/>
</dbReference>
<dbReference type="InterPro" id="IPR003593">
    <property type="entry name" value="AAA+_ATPase"/>
</dbReference>
<proteinExistence type="inferred from homology"/>
<dbReference type="SUPFAM" id="SSF52540">
    <property type="entry name" value="P-loop containing nucleoside triphosphate hydrolases"/>
    <property type="match status" value="1"/>
</dbReference>
<dbReference type="InterPro" id="IPR050166">
    <property type="entry name" value="ABC_transporter_ATP-bind"/>
</dbReference>
<dbReference type="PANTHER" id="PTHR42788:SF2">
    <property type="entry name" value="ABC TRANSPORTER ATP-BINDING PROTEIN"/>
    <property type="match status" value="1"/>
</dbReference>
<sequence>MSITEDKNYGQYWGKEIMSHSQVSGSRHPLEINQLSHHFVLDNGEELRLFQFLNFEVRAGEIVAIVGRSGAGKSTLFNLISGLLKPSSGSVVLGPAKNGATGRIAYMLQKDLLLPWRTILDNALLGIELYRKITPEDRDRAIDMLARYGLSSVENAYPSSLSGGMKQRVALTRTLLCDPTVILLDEPFSALDYETRLMLEDDVMNLTKSGETSVILVTHDIDEAIAMSDRVVLLGGRPAKIVMEQKIDLTTQGPRTAVSARGASEFHDYHTKIWDGLRMNNVAHGK</sequence>
<gene>
    <name evidence="6" type="ORF">GTPT_3308</name>
</gene>
<keyword evidence="3" id="KW-0547">Nucleotide-binding</keyword>